<dbReference type="EMBL" id="QFYR01000003">
    <property type="protein sequence ID" value="RAK52158.1"/>
    <property type="molecule type" value="Genomic_DNA"/>
</dbReference>
<dbReference type="SUPFAM" id="SSF53328">
    <property type="entry name" value="Formyltransferase"/>
    <property type="match status" value="1"/>
</dbReference>
<evidence type="ECO:0000256" key="4">
    <source>
        <dbReference type="HAMAP-Rule" id="MF_01930"/>
    </source>
</evidence>
<protein>
    <recommendedName>
        <fullName evidence="4">Phosphoribosylglycinamide formyltransferase</fullName>
        <ecNumber evidence="4">2.1.2.2</ecNumber>
    </recommendedName>
    <alternativeName>
        <fullName evidence="4">5'-phosphoribosylglycinamide transformylase</fullName>
    </alternativeName>
    <alternativeName>
        <fullName evidence="4">GAR transformylase</fullName>
        <shortName evidence="4">GART</shortName>
    </alternativeName>
</protein>
<comment type="function">
    <text evidence="4">Catalyzes the transfer of a formyl group from 10-formyltetrahydrofolate to 5-phospho-ribosyl-glycinamide (GAR), producing 5-phospho-ribosyl-N-formylglycinamide (FGAR) and tetrahydrofolate.</text>
</comment>
<dbReference type="UniPathway" id="UPA00074">
    <property type="reaction ID" value="UER00126"/>
</dbReference>
<comment type="catalytic activity">
    <reaction evidence="4">
        <text>N(1)-(5-phospho-beta-D-ribosyl)glycinamide + (6R)-10-formyltetrahydrofolate = N(2)-formyl-N(1)-(5-phospho-beta-D-ribosyl)glycinamide + (6S)-5,6,7,8-tetrahydrofolate + H(+)</text>
        <dbReference type="Rhea" id="RHEA:15053"/>
        <dbReference type="ChEBI" id="CHEBI:15378"/>
        <dbReference type="ChEBI" id="CHEBI:57453"/>
        <dbReference type="ChEBI" id="CHEBI:143788"/>
        <dbReference type="ChEBI" id="CHEBI:147286"/>
        <dbReference type="ChEBI" id="CHEBI:195366"/>
        <dbReference type="EC" id="2.1.2.2"/>
    </reaction>
</comment>
<feature type="site" description="Raises pKa of active site His" evidence="4">
    <location>
        <position position="150"/>
    </location>
</feature>
<dbReference type="EC" id="2.1.2.2" evidence="4"/>
<comment type="similarity">
    <text evidence="4">Belongs to the GART family.</text>
</comment>
<keyword evidence="3 4" id="KW-0658">Purine biosynthesis</keyword>
<dbReference type="InterPro" id="IPR036477">
    <property type="entry name" value="Formyl_transf_N_sf"/>
</dbReference>
<evidence type="ECO:0000259" key="5">
    <source>
        <dbReference type="Pfam" id="PF00551"/>
    </source>
</evidence>
<dbReference type="CDD" id="cd08645">
    <property type="entry name" value="FMT_core_GART"/>
    <property type="match status" value="1"/>
</dbReference>
<dbReference type="AlphaFoldDB" id="A0A328AH24"/>
<evidence type="ECO:0000256" key="1">
    <source>
        <dbReference type="ARBA" id="ARBA00005054"/>
    </source>
</evidence>
<dbReference type="Proteomes" id="UP000249725">
    <property type="component" value="Unassembled WGS sequence"/>
</dbReference>
<dbReference type="GO" id="GO:0006189">
    <property type="term" value="P:'de novo' IMP biosynthetic process"/>
    <property type="evidence" value="ECO:0007669"/>
    <property type="project" value="UniProtKB-UniRule"/>
</dbReference>
<comment type="caution">
    <text evidence="6">The sequence shown here is derived from an EMBL/GenBank/DDBJ whole genome shotgun (WGS) entry which is preliminary data.</text>
</comment>
<dbReference type="GO" id="GO:0004644">
    <property type="term" value="F:phosphoribosylglycinamide formyltransferase activity"/>
    <property type="evidence" value="ECO:0007669"/>
    <property type="project" value="UniProtKB-UniRule"/>
</dbReference>
<feature type="active site" description="Proton donor" evidence="4">
    <location>
        <position position="109"/>
    </location>
</feature>
<proteinExistence type="inferred from homology"/>
<dbReference type="PROSITE" id="PS51257">
    <property type="entry name" value="PROKAR_LIPOPROTEIN"/>
    <property type="match status" value="1"/>
</dbReference>
<name>A0A328AH24_9CAUL</name>
<dbReference type="InterPro" id="IPR002376">
    <property type="entry name" value="Formyl_transf_N"/>
</dbReference>
<sequence length="205" mass="21621">MKRLQIGFLASGNGSSACAIMDAMAAGDLAADPRLMVSNMKTAGALEAARARGVPALCIPTQKDPQAADARIVSEMEAHAVDLIVMSGYLRRLGPKTLARYAGRIINIHPGPLPRFGGEGMYGRRVHEAVLAAGVPESGVVIHVVDEEYDHGPQLATRAVPVLPGDSAEDLEARVKAAEPPFFVETLRRIAEGALQLPQPASSQP</sequence>
<dbReference type="PANTHER" id="PTHR43369">
    <property type="entry name" value="PHOSPHORIBOSYLGLYCINAMIDE FORMYLTRANSFERASE"/>
    <property type="match status" value="1"/>
</dbReference>
<evidence type="ECO:0000313" key="7">
    <source>
        <dbReference type="Proteomes" id="UP000249725"/>
    </source>
</evidence>
<dbReference type="GO" id="GO:0005829">
    <property type="term" value="C:cytosol"/>
    <property type="evidence" value="ECO:0007669"/>
    <property type="project" value="TreeGrafter"/>
</dbReference>
<dbReference type="PANTHER" id="PTHR43369:SF2">
    <property type="entry name" value="PHOSPHORIBOSYLGLYCINAMIDE FORMYLTRANSFERASE"/>
    <property type="match status" value="1"/>
</dbReference>
<gene>
    <name evidence="4" type="primary">purN</name>
    <name evidence="6" type="ORF">DJ018_13465</name>
</gene>
<feature type="binding site" evidence="4">
    <location>
        <position position="107"/>
    </location>
    <ligand>
        <name>(6R)-10-formyltetrahydrofolate</name>
        <dbReference type="ChEBI" id="CHEBI:195366"/>
    </ligand>
</feature>
<organism evidence="6 7">
    <name type="scientific">Phenylobacterium deserti</name>
    <dbReference type="NCBI Taxonomy" id="1914756"/>
    <lineage>
        <taxon>Bacteria</taxon>
        <taxon>Pseudomonadati</taxon>
        <taxon>Pseudomonadota</taxon>
        <taxon>Alphaproteobacteria</taxon>
        <taxon>Caulobacterales</taxon>
        <taxon>Caulobacteraceae</taxon>
        <taxon>Phenylobacterium</taxon>
    </lineage>
</organism>
<evidence type="ECO:0000313" key="6">
    <source>
        <dbReference type="EMBL" id="RAK52158.1"/>
    </source>
</evidence>
<dbReference type="Gene3D" id="3.40.50.170">
    <property type="entry name" value="Formyl transferase, N-terminal domain"/>
    <property type="match status" value="1"/>
</dbReference>
<comment type="caution">
    <text evidence="4">Lacks conserved residue(s) required for the propagation of feature annotation.</text>
</comment>
<evidence type="ECO:0000256" key="2">
    <source>
        <dbReference type="ARBA" id="ARBA00022679"/>
    </source>
</evidence>
<dbReference type="InterPro" id="IPR004607">
    <property type="entry name" value="GART"/>
</dbReference>
<dbReference type="HAMAP" id="MF_01930">
    <property type="entry name" value="PurN"/>
    <property type="match status" value="1"/>
</dbReference>
<accession>A0A328AH24</accession>
<reference evidence="7" key="1">
    <citation type="submission" date="2018-05" db="EMBL/GenBank/DDBJ databases">
        <authorList>
            <person name="Li X."/>
        </authorList>
    </citation>
    <scope>NUCLEOTIDE SEQUENCE [LARGE SCALE GENOMIC DNA]</scope>
    <source>
        <strain evidence="7">YIM 73061</strain>
    </source>
</reference>
<evidence type="ECO:0000256" key="3">
    <source>
        <dbReference type="ARBA" id="ARBA00022755"/>
    </source>
</evidence>
<dbReference type="Pfam" id="PF00551">
    <property type="entry name" value="Formyl_trans_N"/>
    <property type="match status" value="1"/>
</dbReference>
<keyword evidence="2 4" id="KW-0808">Transferase</keyword>
<keyword evidence="7" id="KW-1185">Reference proteome</keyword>
<comment type="pathway">
    <text evidence="1 4">Purine metabolism; IMP biosynthesis via de novo pathway; N(2)-formyl-N(1)-(5-phospho-D-ribosyl)glycinamide from N(1)-(5-phospho-D-ribosyl)glycinamide (10-formyl THF route): step 1/1.</text>
</comment>
<feature type="domain" description="Formyl transferase N-terminal" evidence="5">
    <location>
        <begin position="6"/>
        <end position="187"/>
    </location>
</feature>
<dbReference type="RefSeq" id="WP_111515482.1">
    <property type="nucleotide sequence ID" value="NZ_QFYR01000003.1"/>
</dbReference>
<dbReference type="OrthoDB" id="9806170at2"/>